<proteinExistence type="predicted"/>
<comment type="caution">
    <text evidence="5">The sequence shown here is derived from an EMBL/GenBank/DDBJ whole genome shotgun (WGS) entry which is preliminary data.</text>
</comment>
<evidence type="ECO:0000256" key="3">
    <source>
        <dbReference type="SAM" id="MobiDB-lite"/>
    </source>
</evidence>
<evidence type="ECO:0000313" key="6">
    <source>
        <dbReference type="Proteomes" id="UP001054945"/>
    </source>
</evidence>
<organism evidence="5 6">
    <name type="scientific">Caerostris extrusa</name>
    <name type="common">Bark spider</name>
    <name type="synonym">Caerostris bankana</name>
    <dbReference type="NCBI Taxonomy" id="172846"/>
    <lineage>
        <taxon>Eukaryota</taxon>
        <taxon>Metazoa</taxon>
        <taxon>Ecdysozoa</taxon>
        <taxon>Arthropoda</taxon>
        <taxon>Chelicerata</taxon>
        <taxon>Arachnida</taxon>
        <taxon>Araneae</taxon>
        <taxon>Araneomorphae</taxon>
        <taxon>Entelegynae</taxon>
        <taxon>Araneoidea</taxon>
        <taxon>Araneidae</taxon>
        <taxon>Caerostris</taxon>
    </lineage>
</organism>
<name>A0AAV4NW49_CAEEX</name>
<dbReference type="SUPFAM" id="SSF54928">
    <property type="entry name" value="RNA-binding domain, RBD"/>
    <property type="match status" value="1"/>
</dbReference>
<feature type="compositionally biased region" description="Basic and acidic residues" evidence="3">
    <location>
        <begin position="209"/>
        <end position="238"/>
    </location>
</feature>
<dbReference type="AlphaFoldDB" id="A0AAV4NW49"/>
<dbReference type="GO" id="GO:0003723">
    <property type="term" value="F:RNA binding"/>
    <property type="evidence" value="ECO:0007669"/>
    <property type="project" value="UniProtKB-UniRule"/>
</dbReference>
<dbReference type="Pfam" id="PF00076">
    <property type="entry name" value="RRM_1"/>
    <property type="match status" value="1"/>
</dbReference>
<keyword evidence="1 2" id="KW-0694">RNA-binding</keyword>
<keyword evidence="6" id="KW-1185">Reference proteome</keyword>
<dbReference type="Gene3D" id="3.30.70.330">
    <property type="match status" value="1"/>
</dbReference>
<keyword evidence="5" id="KW-0396">Initiation factor</keyword>
<dbReference type="EMBL" id="BPLR01003829">
    <property type="protein sequence ID" value="GIX89152.1"/>
    <property type="molecule type" value="Genomic_DNA"/>
</dbReference>
<dbReference type="InterPro" id="IPR035979">
    <property type="entry name" value="RBD_domain_sf"/>
</dbReference>
<accession>A0AAV4NW49</accession>
<feature type="compositionally biased region" description="Basic and acidic residues" evidence="3">
    <location>
        <begin position="253"/>
        <end position="283"/>
    </location>
</feature>
<reference evidence="5 6" key="1">
    <citation type="submission" date="2021-06" db="EMBL/GenBank/DDBJ databases">
        <title>Caerostris extrusa draft genome.</title>
        <authorList>
            <person name="Kono N."/>
            <person name="Arakawa K."/>
        </authorList>
    </citation>
    <scope>NUCLEOTIDE SEQUENCE [LARGE SCALE GENOMIC DNA]</scope>
</reference>
<dbReference type="SMART" id="SM00360">
    <property type="entry name" value="RRM"/>
    <property type="match status" value="1"/>
</dbReference>
<evidence type="ECO:0000256" key="2">
    <source>
        <dbReference type="PROSITE-ProRule" id="PRU00176"/>
    </source>
</evidence>
<evidence type="ECO:0000259" key="4">
    <source>
        <dbReference type="PROSITE" id="PS50102"/>
    </source>
</evidence>
<protein>
    <submittedName>
        <fullName evidence="5">Eukaryotic translation initiation factor 4B</fullName>
    </submittedName>
</protein>
<evidence type="ECO:0000313" key="5">
    <source>
        <dbReference type="EMBL" id="GIX89152.1"/>
    </source>
</evidence>
<sequence>MVKNSKNKRAKGKTVDLKDFLAQDQDVPSGYTIVPSRPLDWASTMENEEIDDRYTLDYKKEEKVIALPTAPKAVRGPDVDLSKIPESGPFTAFLSNLPFDITENDIVRFFKNIETSNIRLPRNSMDNKIRGFALVDFASKHDFIEALSFNNELLNRRPIKVGLSENSGMDKGDRHDGNSDRTSGDWRSDRRDQFSRDDRRNGYQSRSGFPDKEQSREGRDGSTDRTAGDWRSGRRDQFSRNAPSDSYQARTGFGEKERSRYEKPFDRNDRDYGRKDNQSERRNRGYNFSDRGNNRSGDRSDERGYGRRDDIDSRFRESNRDGPSRDGYERPSHESEGQVKERRKLVLAPRTKPVEPVPPPSEAIAKSSIFGGAKPVDTAAREREIEERLTKGKEIPGDRDVNTRERRFSSDSRISNRSRHSSDSGPPVSVKDED</sequence>
<dbReference type="GO" id="GO:0003743">
    <property type="term" value="F:translation initiation factor activity"/>
    <property type="evidence" value="ECO:0007669"/>
    <property type="project" value="UniProtKB-KW"/>
</dbReference>
<dbReference type="InterPro" id="IPR000504">
    <property type="entry name" value="RRM_dom"/>
</dbReference>
<feature type="compositionally biased region" description="Basic and acidic residues" evidence="3">
    <location>
        <begin position="292"/>
        <end position="340"/>
    </location>
</feature>
<gene>
    <name evidence="5" type="primary">Eif4b</name>
    <name evidence="5" type="ORF">CEXT_328591</name>
</gene>
<feature type="compositionally biased region" description="Basic and acidic residues" evidence="3">
    <location>
        <begin position="379"/>
        <end position="410"/>
    </location>
</feature>
<dbReference type="PANTHER" id="PTHR23236">
    <property type="entry name" value="EUKARYOTIC TRANSLATION INITIATION FACTOR 4B/4H"/>
    <property type="match status" value="1"/>
</dbReference>
<feature type="domain" description="RRM" evidence="4">
    <location>
        <begin position="90"/>
        <end position="166"/>
    </location>
</feature>
<evidence type="ECO:0000256" key="1">
    <source>
        <dbReference type="ARBA" id="ARBA00022884"/>
    </source>
</evidence>
<feature type="region of interest" description="Disordered" evidence="3">
    <location>
        <begin position="163"/>
        <end position="434"/>
    </location>
</feature>
<feature type="compositionally biased region" description="Polar residues" evidence="3">
    <location>
        <begin position="239"/>
        <end position="249"/>
    </location>
</feature>
<keyword evidence="5" id="KW-0648">Protein biosynthesis</keyword>
<dbReference type="PROSITE" id="PS50102">
    <property type="entry name" value="RRM"/>
    <property type="match status" value="1"/>
</dbReference>
<dbReference type="PANTHER" id="PTHR23236:SF2">
    <property type="entry name" value="EUKARYOTIC TRANSLATION INITIATION FACTOR 4B"/>
    <property type="match status" value="1"/>
</dbReference>
<dbReference type="InterPro" id="IPR012677">
    <property type="entry name" value="Nucleotide-bd_a/b_plait_sf"/>
</dbReference>
<feature type="compositionally biased region" description="Basic and acidic residues" evidence="3">
    <location>
        <begin position="168"/>
        <end position="201"/>
    </location>
</feature>
<dbReference type="Proteomes" id="UP001054945">
    <property type="component" value="Unassembled WGS sequence"/>
</dbReference>